<keyword evidence="3" id="KW-1185">Reference proteome</keyword>
<dbReference type="SMART" id="SM00252">
    <property type="entry name" value="SH2"/>
    <property type="match status" value="1"/>
</dbReference>
<proteinExistence type="predicted"/>
<evidence type="ECO:0000259" key="2">
    <source>
        <dbReference type="PROSITE" id="PS50001"/>
    </source>
</evidence>
<dbReference type="CDD" id="cd10361">
    <property type="entry name" value="SH2_Fps_family"/>
    <property type="match status" value="1"/>
</dbReference>
<dbReference type="InterPro" id="IPR036860">
    <property type="entry name" value="SH2_dom_sf"/>
</dbReference>
<dbReference type="Pfam" id="PF00017">
    <property type="entry name" value="SH2"/>
    <property type="match status" value="1"/>
</dbReference>
<evidence type="ECO:0000313" key="4">
    <source>
        <dbReference type="WBParaSite" id="EEL_0000682301-mRNA-1"/>
    </source>
</evidence>
<sequence length="111" mass="12341">MVGGNLEEEDYYHGLLPREDIPHLLIDEGDFLVRSSETAPNQPRQVIISILVDKPSGIVRHIVVQQNVQGKFLTDANASFDSVPDLIQFYLNYGEAVLSTVVDSKAEEMPS</sequence>
<protein>
    <submittedName>
        <fullName evidence="4">SH2 domain-containing protein</fullName>
    </submittedName>
</protein>
<dbReference type="STRING" id="1147741.A0A0R3RX84"/>
<dbReference type="InterPro" id="IPR035849">
    <property type="entry name" value="Fes/Fps/Fer_SH2"/>
</dbReference>
<name>A0A0R3RX84_9BILA</name>
<evidence type="ECO:0000313" key="3">
    <source>
        <dbReference type="Proteomes" id="UP000050640"/>
    </source>
</evidence>
<dbReference type="WBParaSite" id="EEL_0000682301-mRNA-1">
    <property type="protein sequence ID" value="EEL_0000682301-mRNA-1"/>
    <property type="gene ID" value="EEL_0000682301"/>
</dbReference>
<dbReference type="Gene3D" id="3.30.505.10">
    <property type="entry name" value="SH2 domain"/>
    <property type="match status" value="1"/>
</dbReference>
<dbReference type="SUPFAM" id="SSF55550">
    <property type="entry name" value="SH2 domain"/>
    <property type="match status" value="1"/>
</dbReference>
<dbReference type="InterPro" id="IPR000980">
    <property type="entry name" value="SH2"/>
</dbReference>
<feature type="domain" description="SH2" evidence="2">
    <location>
        <begin position="11"/>
        <end position="90"/>
    </location>
</feature>
<dbReference type="AlphaFoldDB" id="A0A0R3RX84"/>
<organism evidence="3 4">
    <name type="scientific">Elaeophora elaphi</name>
    <dbReference type="NCBI Taxonomy" id="1147741"/>
    <lineage>
        <taxon>Eukaryota</taxon>
        <taxon>Metazoa</taxon>
        <taxon>Ecdysozoa</taxon>
        <taxon>Nematoda</taxon>
        <taxon>Chromadorea</taxon>
        <taxon>Rhabditida</taxon>
        <taxon>Spirurina</taxon>
        <taxon>Spiruromorpha</taxon>
        <taxon>Filarioidea</taxon>
        <taxon>Onchocercidae</taxon>
        <taxon>Elaeophora</taxon>
    </lineage>
</organism>
<accession>A0A0R3RX84</accession>
<dbReference type="PROSITE" id="PS50001">
    <property type="entry name" value="SH2"/>
    <property type="match status" value="1"/>
</dbReference>
<keyword evidence="1" id="KW-0727">SH2 domain</keyword>
<dbReference type="PRINTS" id="PR00401">
    <property type="entry name" value="SH2DOMAIN"/>
</dbReference>
<dbReference type="Proteomes" id="UP000050640">
    <property type="component" value="Unplaced"/>
</dbReference>
<reference evidence="4" key="1">
    <citation type="submission" date="2017-02" db="UniProtKB">
        <authorList>
            <consortium name="WormBaseParasite"/>
        </authorList>
    </citation>
    <scope>IDENTIFICATION</scope>
</reference>
<evidence type="ECO:0000256" key="1">
    <source>
        <dbReference type="PROSITE-ProRule" id="PRU00191"/>
    </source>
</evidence>